<dbReference type="EMBL" id="JACGBB010000005">
    <property type="protein sequence ID" value="MBZ7987199.1"/>
    <property type="molecule type" value="Genomic_DNA"/>
</dbReference>
<name>A0ABS7WT22_9BACT</name>
<evidence type="ECO:0000313" key="1">
    <source>
        <dbReference type="EMBL" id="MBZ7987199.1"/>
    </source>
</evidence>
<evidence type="ECO:0000313" key="2">
    <source>
        <dbReference type="Proteomes" id="UP000786183"/>
    </source>
</evidence>
<dbReference type="InterPro" id="IPR012902">
    <property type="entry name" value="N_methyl_site"/>
</dbReference>
<gene>
    <name evidence="1" type="ORF">AVCANL283_03610</name>
</gene>
<dbReference type="RefSeq" id="WP_172229874.1">
    <property type="nucleotide sequence ID" value="NZ_CP035946.1"/>
</dbReference>
<sequence>MKKAYSMMELIFVIVIIGILASVAAPKLFVTKDDAVKAQLLNTIQEIKKGIEAYAASEYIDNGVKKYPDRLCKKVGSYTGCPGSKPLFENILQTPSVPRNGKHVGWDSYKDDPKKYVFFPKNNSDKYYAFSYEPNTGEFKCDSTSADTKKLPCSDLGM</sequence>
<dbReference type="SUPFAM" id="SSF54523">
    <property type="entry name" value="Pili subunits"/>
    <property type="match status" value="1"/>
</dbReference>
<reference evidence="1 2" key="1">
    <citation type="submission" date="2020-07" db="EMBL/GenBank/DDBJ databases">
        <title>Transfer of Campylobacter canadensis to the novel genus Avispirillum gen. nov., that also includes two novel species recovered from migratory waterfowl: Avispirillum anseris sp. nov. and Avispirillum brantae sp. nov.</title>
        <authorList>
            <person name="Miller W.G."/>
            <person name="Chapman M.H."/>
            <person name="Yee E."/>
            <person name="Inglis G.D."/>
        </authorList>
    </citation>
    <scope>NUCLEOTIDE SEQUENCE [LARGE SCALE GENOMIC DNA]</scope>
    <source>
        <strain evidence="1 2">L283</strain>
    </source>
</reference>
<dbReference type="InterPro" id="IPR045584">
    <property type="entry name" value="Pilin-like"/>
</dbReference>
<accession>A0ABS7WT22</accession>
<organism evidence="1 2">
    <name type="scientific">Campylobacter canadensis</name>
    <dbReference type="NCBI Taxonomy" id="449520"/>
    <lineage>
        <taxon>Bacteria</taxon>
        <taxon>Pseudomonadati</taxon>
        <taxon>Campylobacterota</taxon>
        <taxon>Epsilonproteobacteria</taxon>
        <taxon>Campylobacterales</taxon>
        <taxon>Campylobacteraceae</taxon>
        <taxon>Campylobacter</taxon>
    </lineage>
</organism>
<keyword evidence="2" id="KW-1185">Reference proteome</keyword>
<dbReference type="Gene3D" id="3.30.700.10">
    <property type="entry name" value="Glycoprotein, Type 4 Pilin"/>
    <property type="match status" value="1"/>
</dbReference>
<dbReference type="NCBIfam" id="TIGR02532">
    <property type="entry name" value="IV_pilin_GFxxxE"/>
    <property type="match status" value="1"/>
</dbReference>
<dbReference type="Proteomes" id="UP000786183">
    <property type="component" value="Unassembled WGS sequence"/>
</dbReference>
<proteinExistence type="predicted"/>
<comment type="caution">
    <text evidence="1">The sequence shown here is derived from an EMBL/GenBank/DDBJ whole genome shotgun (WGS) entry which is preliminary data.</text>
</comment>
<protein>
    <submittedName>
        <fullName evidence="1">Type II secretion system protein</fullName>
    </submittedName>
</protein>